<dbReference type="WBParaSite" id="nRc.2.0.1.t36462-RA">
    <property type="protein sequence ID" value="nRc.2.0.1.t36462-RA"/>
    <property type="gene ID" value="nRc.2.0.1.g36462"/>
</dbReference>
<organism evidence="2 3">
    <name type="scientific">Romanomermis culicivorax</name>
    <name type="common">Nematode worm</name>
    <dbReference type="NCBI Taxonomy" id="13658"/>
    <lineage>
        <taxon>Eukaryota</taxon>
        <taxon>Metazoa</taxon>
        <taxon>Ecdysozoa</taxon>
        <taxon>Nematoda</taxon>
        <taxon>Enoplea</taxon>
        <taxon>Dorylaimia</taxon>
        <taxon>Mermithida</taxon>
        <taxon>Mermithoidea</taxon>
        <taxon>Mermithidae</taxon>
        <taxon>Romanomermis</taxon>
    </lineage>
</organism>
<proteinExistence type="predicted"/>
<accession>A0A915KCM9</accession>
<dbReference type="Proteomes" id="UP000887565">
    <property type="component" value="Unplaced"/>
</dbReference>
<reference evidence="3" key="1">
    <citation type="submission" date="2022-11" db="UniProtKB">
        <authorList>
            <consortium name="WormBaseParasite"/>
        </authorList>
    </citation>
    <scope>IDENTIFICATION</scope>
</reference>
<sequence>MLTQPEMHSVRVTDQVVPPGSGTVGQHMTAFKALTAEQKTADNVRSMSNQRSNAQRPSATPSDEIPLLQLEMARLTAHIAPLTAQQMAKAPRNPMPPMQQSAHVQKAGDRQSGAHLQMCSYHGRSTHNDASCGAQHPDSTCPSNTAANGTSGCYFC</sequence>
<evidence type="ECO:0000313" key="3">
    <source>
        <dbReference type="WBParaSite" id="nRc.2.0.1.t36462-RA"/>
    </source>
</evidence>
<keyword evidence="2" id="KW-1185">Reference proteome</keyword>
<feature type="compositionally biased region" description="Polar residues" evidence="1">
    <location>
        <begin position="39"/>
        <end position="61"/>
    </location>
</feature>
<protein>
    <submittedName>
        <fullName evidence="3">Uncharacterized protein</fullName>
    </submittedName>
</protein>
<name>A0A915KCM9_ROMCU</name>
<evidence type="ECO:0000313" key="2">
    <source>
        <dbReference type="Proteomes" id="UP000887565"/>
    </source>
</evidence>
<evidence type="ECO:0000256" key="1">
    <source>
        <dbReference type="SAM" id="MobiDB-lite"/>
    </source>
</evidence>
<dbReference type="AlphaFoldDB" id="A0A915KCM9"/>
<feature type="region of interest" description="Disordered" evidence="1">
    <location>
        <begin position="1"/>
        <end position="25"/>
    </location>
</feature>
<feature type="region of interest" description="Disordered" evidence="1">
    <location>
        <begin position="39"/>
        <end position="64"/>
    </location>
</feature>